<protein>
    <recommendedName>
        <fullName evidence="3">Peptidase S74 domain-containing protein</fullName>
    </recommendedName>
</protein>
<accession>A0A6J5RRR7</accession>
<evidence type="ECO:0000256" key="1">
    <source>
        <dbReference type="ARBA" id="ARBA00004328"/>
    </source>
</evidence>
<organism evidence="4">
    <name type="scientific">uncultured Caudovirales phage</name>
    <dbReference type="NCBI Taxonomy" id="2100421"/>
    <lineage>
        <taxon>Viruses</taxon>
        <taxon>Duplodnaviria</taxon>
        <taxon>Heunggongvirae</taxon>
        <taxon>Uroviricota</taxon>
        <taxon>Caudoviricetes</taxon>
        <taxon>Peduoviridae</taxon>
        <taxon>Maltschvirus</taxon>
        <taxon>Maltschvirus maltsch</taxon>
    </lineage>
</organism>
<name>A0A6J5RRR7_9CAUD</name>
<dbReference type="InterPro" id="IPR023366">
    <property type="entry name" value="ATP_synth_asu-like_sf"/>
</dbReference>
<keyword evidence="2" id="KW-1227">Viral tail protein</keyword>
<sequence length="2080" mass="215528">MANVRVYIQPKFSGASDQSAFYDFSGHVQFDNLQWEQNDQSTASTLSASTFSILPASTTNWNAYSGATEAIRITNALADPFFHLKIYPRTEIQVRDVSTNPHTIIWGGLITRVSESRDGGALVGSLEAIDYTSLLSEAVALEYTPLGESTIKQTLTSQTYSFTPSYAERSGGHSIITVSSIAVGSPYSRDLRSGDTILVNISDDTYDGVHLVTKVLSEGSVYKIHFQQYSNVADAASSAITGTVNVNGFFTTENAPQLDSRIRILPANVYDLNTQFKWSPRSPDIARSVSFATRGGTSNTTVTITTSATHPFSKDQQITVLLTNGPTGYASLNGTYIITDTPTNNSFTYETTSAGAVTYGAATGTATGAGSPLATPIKGGDLLSNLKTAIAPGTGAAYANAGTLDGSGNLTIDLYVRPTNQVDLIANGLFESGSTTGWTPGSFLVGSGTSGPYGVGYSVYYTGSDHQDMELDSGSRIAVTAGQKYFVSWRQNSGKVNKSHLHVKFYNVSGVVVGNAHGYDICKNDVADNQWGRNYGLIVVPATAVAMTPVLHHDSFSSSYSVYYTDIQVIQITGAFGFSDKPIADNAWYNSINATGIDLRDFENPSAPEESGDVSNRLYLYAPYTQTDPLTGAKQLTSYRNTYDYVQGVWKMGGKRVETSQVANDAQTSDLALETAKGFFKQRGLPLSSFEFEHISGSLNIGDVVPFIWNDLGVAEALVVRKQTGYLIGQDLYYKVQLGGDMGFQRNTLYLVERRLKEITGDAAYFSPPPSPYPGSPTSGGIVAPAVPTATAGQKNVDLSWQYPQSMINSSAFGGFIVLRGTTIQTGNGTVSATGTGTIATITTTDAHGLVIGDEVVISGVSPAAYNGGYTVTAVPTTTSFSYANSTTAAQTTSGIVRKISEWYKASTSELPSASENPLAPETAVASYTDSNLTAGSTFAYKTAAVDVSGATPVLTGYSQVSGAVTPTDVSISFDNAYTGLGINVPKLINSVTYDNVAVTKPISSIGRSSGSFVATVTTAEAHGFTAGMPVGISNTSNDAAIKGFYKILASPATTTTTFSITTLSDTALSITGGSSNGYGDATARTNLSPNYYDDNGVARSLGDTYSLLQFPVGQIAFSQSDGKLYRNGLPEPNVTPGNGAFDGLWIRAALDAIDVSPDGTIRISADRITSGTIDAGIVNVTNLNATNLQTGKIVIDNAWGTNAGSATVLYRSKASSVATLWTSTEHGFSNADSVYVHIGDTAYDGVKTITATDVAVARQARLASTAGISLSEAHNILTGQSITTTGLSANLTGTFTVSAIAASVTHASRVGTVAAVRTSQPHAFTTSDTVTVTGVNSNFNVSNVSISGITPALAFRQQGTPVAASATSTVATLRTSNPHGFIVGDSVVVSGSGVTAWNTTQTVTSITSPISDYQRIGTAVTLRTSQYHGIQNSDSIIVSGLGSPYDGTFTVSATNGTTASLIRSQRLLTNAVIATAGPHGFRVGDSVVVSGLAAAYNGTYAVTATSVAITSKAQAATLATLTTTVPHGFINGDTVVVSGVGAPWDTTGAVISGVATTGNPTTFQYTVGTSATVTTTAATGSADNGKRFTYTLGSATTSIATTTGTGTSYGTISYTAGSGTGTVLLTAATGSPTVDNSKTFSFTATAGTVVPTSISGGTADSYQTFTYTSSSSGQIASSAITPNGSATTGKTIYFSTPSTSGTIVPASATGTVTNNRIIRYATSSGTAGLSSVVDGTVVRKTDVYAITSTNFSVDISGNIVASGASLTSATVSGQITATSGAIGGWTINSTGLSSGDVSMSSSGTYAFSAGASNEFTVTSAGALTATSASFTSASLTSASATDIVISSSTKPGILINHGATYGDIAVSTGESMSFGHWSGSNFSEDMRLDSNGNVAIYGGYLDVTGTLAISGAATFGSTGIFTSYVVASSLRPGSSAHVIDHDGTAFTFNDIIASVPGAPVSGGAGSAMFVLYSGSGNTGYYSLSRLTSSLKYKENVLDIDQSIITAAKKLRPVTFNSKNPNELGKNFLGFIAEEVHDAGLNHAVYYENDEPESLMDRPLIAALWAWVRELESRIAELEK</sequence>
<dbReference type="GO" id="GO:0098015">
    <property type="term" value="C:virus tail"/>
    <property type="evidence" value="ECO:0007669"/>
    <property type="project" value="UniProtKB-KW"/>
</dbReference>
<dbReference type="EMBL" id="LR797211">
    <property type="protein sequence ID" value="CAB4194544.1"/>
    <property type="molecule type" value="Genomic_DNA"/>
</dbReference>
<dbReference type="InterPro" id="IPR030392">
    <property type="entry name" value="S74_ICA"/>
</dbReference>
<reference evidence="4" key="1">
    <citation type="submission" date="2020-05" db="EMBL/GenBank/DDBJ databases">
        <authorList>
            <person name="Chiriac C."/>
            <person name="Salcher M."/>
            <person name="Ghai R."/>
            <person name="Kavagutti S V."/>
        </authorList>
    </citation>
    <scope>NUCLEOTIDE SEQUENCE</scope>
</reference>
<feature type="domain" description="Peptidase S74" evidence="3">
    <location>
        <begin position="1989"/>
        <end position="2080"/>
    </location>
</feature>
<gene>
    <name evidence="4" type="ORF">UFOVP1252_119</name>
</gene>
<dbReference type="Gene3D" id="2.40.30.20">
    <property type="match status" value="1"/>
</dbReference>
<comment type="subcellular location">
    <subcellularLocation>
        <location evidence="1">Virion</location>
    </subcellularLocation>
</comment>
<proteinExistence type="predicted"/>
<evidence type="ECO:0000313" key="4">
    <source>
        <dbReference type="EMBL" id="CAB4194544.1"/>
    </source>
</evidence>
<keyword evidence="2" id="KW-0946">Virion</keyword>
<evidence type="ECO:0000256" key="2">
    <source>
        <dbReference type="ARBA" id="ARBA00022732"/>
    </source>
</evidence>
<evidence type="ECO:0000259" key="3">
    <source>
        <dbReference type="PROSITE" id="PS51688"/>
    </source>
</evidence>
<dbReference type="PROSITE" id="PS51688">
    <property type="entry name" value="ICA"/>
    <property type="match status" value="1"/>
</dbReference>